<evidence type="ECO:0000313" key="2">
    <source>
        <dbReference type="EMBL" id="SBS91406.1"/>
    </source>
</evidence>
<dbReference type="EMBL" id="FLQV01002954">
    <property type="protein sequence ID" value="SBT01985.1"/>
    <property type="molecule type" value="Genomic_DNA"/>
</dbReference>
<keyword evidence="1" id="KW-0812">Transmembrane</keyword>
<dbReference type="AlphaFoldDB" id="A0A1A8WHV6"/>
<evidence type="ECO:0000256" key="1">
    <source>
        <dbReference type="SAM" id="Phobius"/>
    </source>
</evidence>
<reference evidence="4 5" key="2">
    <citation type="submission" date="2016-05" db="EMBL/GenBank/DDBJ databases">
        <authorList>
            <person name="Naeem Raeece"/>
        </authorList>
    </citation>
    <scope>NUCLEOTIDE SEQUENCE [LARGE SCALE GENOMIC DNA]</scope>
</reference>
<reference evidence="2" key="1">
    <citation type="submission" date="2016-05" db="EMBL/GenBank/DDBJ databases">
        <authorList>
            <person name="Lavstsen T."/>
            <person name="Jespersen J.S."/>
        </authorList>
    </citation>
    <scope>NUCLEOTIDE SEQUENCE [LARGE SCALE GENOMIC DNA]</scope>
</reference>
<evidence type="ECO:0000313" key="5">
    <source>
        <dbReference type="Proteomes" id="UP000078560"/>
    </source>
</evidence>
<keyword evidence="1" id="KW-0472">Membrane</keyword>
<accession>A0A1A8WHV6</accession>
<evidence type="ECO:0000313" key="4">
    <source>
        <dbReference type="Proteomes" id="UP000078546"/>
    </source>
</evidence>
<organism evidence="2 5">
    <name type="scientific">Plasmodium ovale curtisi</name>
    <dbReference type="NCBI Taxonomy" id="864141"/>
    <lineage>
        <taxon>Eukaryota</taxon>
        <taxon>Sar</taxon>
        <taxon>Alveolata</taxon>
        <taxon>Apicomplexa</taxon>
        <taxon>Aconoidasida</taxon>
        <taxon>Haemosporida</taxon>
        <taxon>Plasmodiidae</taxon>
        <taxon>Plasmodium</taxon>
        <taxon>Plasmodium (Plasmodium)</taxon>
    </lineage>
</organism>
<protein>
    <submittedName>
        <fullName evidence="2">PIR Superfamily Protein</fullName>
    </submittedName>
</protein>
<name>A0A1A8WHV6_PLAOA</name>
<dbReference type="Proteomes" id="UP000078546">
    <property type="component" value="Unassembled WGS sequence"/>
</dbReference>
<proteinExistence type="predicted"/>
<sequence length="247" mass="29012">MTNSKLKHQYYEIFYKVRKQFSNQNDADYTDVFNTNDQFLRNIALYLAENYNDAYAYCSTGKDCAEYCNYLNKWLNEKKSIYTSNGTCKLNDTLWKQYIEKLWNEIGNTKEKKDWCARKDDVINLPFPKDRHSSSCENTEYVNFSHTCDSAKDVQAIATGPPCTCPFQISTASSTFGYVLFAFLAIGIFLLNCSPLKIWLNTLVGKKKIMRDYMNESENEEIDTNTTRDRNTFEDRRMRMIYHSMEN</sequence>
<dbReference type="Proteomes" id="UP000078560">
    <property type="component" value="Unassembled WGS sequence"/>
</dbReference>
<evidence type="ECO:0000313" key="3">
    <source>
        <dbReference type="EMBL" id="SBT01985.1"/>
    </source>
</evidence>
<keyword evidence="1" id="KW-1133">Transmembrane helix</keyword>
<gene>
    <name evidence="3" type="ORF">POVCU1_071680</name>
    <name evidence="2" type="ORF">POVCU2_0067360</name>
</gene>
<feature type="transmembrane region" description="Helical" evidence="1">
    <location>
        <begin position="176"/>
        <end position="200"/>
    </location>
</feature>
<dbReference type="EMBL" id="FLQU01001100">
    <property type="protein sequence ID" value="SBS91406.1"/>
    <property type="molecule type" value="Genomic_DNA"/>
</dbReference>